<sequence length="165" mass="19628">MQNYMRLSVSGDIKEAIRTYGYKNCGLRYEDVCKKIRNIITTKKRHISNPLSEHDRSKLNSEWDREKNGFLNKLFEEEGFINKCIPKKYTNNPSLNELLSKHIDFCKKKDERLSALQKKSEYSACKQYNRWIDAQRTAFTLEYLKNAKTFKSQNVDKYFITFISI</sequence>
<evidence type="ECO:0000313" key="1">
    <source>
        <dbReference type="EMBL" id="SBT51801.1"/>
    </source>
</evidence>
<gene>
    <name evidence="1" type="ORF">POVWA2_062640</name>
</gene>
<accession>A0A1A9A5R3</accession>
<protein>
    <recommendedName>
        <fullName evidence="3">STP1 protein</fullName>
    </recommendedName>
</protein>
<dbReference type="EMBL" id="FLRE01000253">
    <property type="protein sequence ID" value="SBT51801.1"/>
    <property type="molecule type" value="Genomic_DNA"/>
</dbReference>
<evidence type="ECO:0000313" key="2">
    <source>
        <dbReference type="Proteomes" id="UP000078550"/>
    </source>
</evidence>
<dbReference type="AlphaFoldDB" id="A0A1A9A5R3"/>
<proteinExistence type="predicted"/>
<evidence type="ECO:0008006" key="3">
    <source>
        <dbReference type="Google" id="ProtNLM"/>
    </source>
</evidence>
<dbReference type="Proteomes" id="UP000078550">
    <property type="component" value="Unassembled WGS sequence"/>
</dbReference>
<organism evidence="1 2">
    <name type="scientific">Plasmodium ovale wallikeri</name>
    <dbReference type="NCBI Taxonomy" id="864142"/>
    <lineage>
        <taxon>Eukaryota</taxon>
        <taxon>Sar</taxon>
        <taxon>Alveolata</taxon>
        <taxon>Apicomplexa</taxon>
        <taxon>Aconoidasida</taxon>
        <taxon>Haemosporida</taxon>
        <taxon>Plasmodiidae</taxon>
        <taxon>Plasmodium</taxon>
        <taxon>Plasmodium (Plasmodium)</taxon>
    </lineage>
</organism>
<name>A0A1A9A5R3_PLAOA</name>
<reference evidence="2" key="1">
    <citation type="submission" date="2016-05" db="EMBL/GenBank/DDBJ databases">
        <authorList>
            <person name="Naeem Raeece"/>
        </authorList>
    </citation>
    <scope>NUCLEOTIDE SEQUENCE [LARGE SCALE GENOMIC DNA]</scope>
</reference>